<feature type="binding site" evidence="13">
    <location>
        <position position="86"/>
    </location>
    <ligand>
        <name>Mg(2+)</name>
        <dbReference type="ChEBI" id="CHEBI:18420"/>
    </ligand>
</feature>
<feature type="binding site" evidence="13">
    <location>
        <position position="118"/>
    </location>
    <ligand>
        <name>Mg(2+)</name>
        <dbReference type="ChEBI" id="CHEBI:18420"/>
    </ligand>
</feature>
<organism evidence="15 16">
    <name type="scientific">Candidatus Gallilactobacillus intestinavium</name>
    <dbReference type="NCBI Taxonomy" id="2840838"/>
    <lineage>
        <taxon>Bacteria</taxon>
        <taxon>Bacillati</taxon>
        <taxon>Bacillota</taxon>
        <taxon>Bacilli</taxon>
        <taxon>Lactobacillales</taxon>
        <taxon>Lactobacillaceae</taxon>
        <taxon>Lactobacillaceae incertae sedis</taxon>
        <taxon>Candidatus Gallilactobacillus</taxon>
    </lineage>
</organism>
<dbReference type="NCBIfam" id="NF002581">
    <property type="entry name" value="PRK02234.1-2"/>
    <property type="match status" value="1"/>
</dbReference>
<dbReference type="GO" id="GO:0003676">
    <property type="term" value="F:nucleic acid binding"/>
    <property type="evidence" value="ECO:0007669"/>
    <property type="project" value="InterPro"/>
</dbReference>
<dbReference type="AlphaFoldDB" id="A0A9D9E6K8"/>
<accession>A0A9D9E6K8</accession>
<evidence type="ECO:0000256" key="1">
    <source>
        <dbReference type="ARBA" id="ARBA00004496"/>
    </source>
</evidence>
<gene>
    <name evidence="13 15" type="primary">recU</name>
    <name evidence="15" type="ORF">IAA89_00345</name>
</gene>
<comment type="cofactor">
    <cofactor evidence="13">
        <name>Mg(2+)</name>
        <dbReference type="ChEBI" id="CHEBI:18420"/>
    </cofactor>
    <text evidence="13">Binds 1 Mg(2+) ion per subunit.</text>
</comment>
<feature type="binding site" evidence="13">
    <location>
        <position position="84"/>
    </location>
    <ligand>
        <name>Mg(2+)</name>
        <dbReference type="ChEBI" id="CHEBI:18420"/>
    </ligand>
</feature>
<evidence type="ECO:0000256" key="14">
    <source>
        <dbReference type="NCBIfam" id="TIGR00648"/>
    </source>
</evidence>
<dbReference type="PIRSF" id="PIRSF037785">
    <property type="entry name" value="RecU"/>
    <property type="match status" value="1"/>
</dbReference>
<dbReference type="GO" id="GO:0000287">
    <property type="term" value="F:magnesium ion binding"/>
    <property type="evidence" value="ECO:0007669"/>
    <property type="project" value="UniProtKB-UniRule"/>
</dbReference>
<evidence type="ECO:0000256" key="11">
    <source>
        <dbReference type="ARBA" id="ARBA00023447"/>
    </source>
</evidence>
<keyword evidence="7 13" id="KW-0378">Hydrolase</keyword>
<evidence type="ECO:0000256" key="9">
    <source>
        <dbReference type="ARBA" id="ARBA00023172"/>
    </source>
</evidence>
<comment type="caution">
    <text evidence="15">The sequence shown here is derived from an EMBL/GenBank/DDBJ whole genome shotgun (WGS) entry which is preliminary data.</text>
</comment>
<keyword evidence="5 13" id="KW-0255">Endonuclease</keyword>
<evidence type="ECO:0000256" key="4">
    <source>
        <dbReference type="ARBA" id="ARBA00022723"/>
    </source>
</evidence>
<evidence type="ECO:0000256" key="5">
    <source>
        <dbReference type="ARBA" id="ARBA00022759"/>
    </source>
</evidence>
<dbReference type="EC" id="3.1.21.10" evidence="13 14"/>
<comment type="function">
    <text evidence="13">Endonuclease that resolves Holliday junction intermediates in genetic recombination. Cleaves mobile four-strand junctions by introducing symmetrical nicks in paired strands. Promotes annealing of linear ssDNA with homologous dsDNA. Required for DNA repair, homologous recombination and chromosome segregation.</text>
</comment>
<dbReference type="GO" id="GO:0006310">
    <property type="term" value="P:DNA recombination"/>
    <property type="evidence" value="ECO:0007669"/>
    <property type="project" value="UniProtKB-UniRule"/>
</dbReference>
<keyword evidence="2 13" id="KW-0963">Cytoplasm</keyword>
<dbReference type="CDD" id="cd22354">
    <property type="entry name" value="RecU-like"/>
    <property type="match status" value="1"/>
</dbReference>
<dbReference type="GO" id="GO:0007059">
    <property type="term" value="P:chromosome segregation"/>
    <property type="evidence" value="ECO:0007669"/>
    <property type="project" value="UniProtKB-UniRule"/>
</dbReference>
<evidence type="ECO:0000256" key="10">
    <source>
        <dbReference type="ARBA" id="ARBA00023204"/>
    </source>
</evidence>
<dbReference type="NCBIfam" id="NF002584">
    <property type="entry name" value="PRK02234.1-5"/>
    <property type="match status" value="1"/>
</dbReference>
<dbReference type="EMBL" id="JADIMP010000007">
    <property type="protein sequence ID" value="MBO8440891.1"/>
    <property type="molecule type" value="Genomic_DNA"/>
</dbReference>
<evidence type="ECO:0000313" key="15">
    <source>
        <dbReference type="EMBL" id="MBO8440891.1"/>
    </source>
</evidence>
<evidence type="ECO:0000313" key="16">
    <source>
        <dbReference type="Proteomes" id="UP000823614"/>
    </source>
</evidence>
<dbReference type="Pfam" id="PF03838">
    <property type="entry name" value="RecU"/>
    <property type="match status" value="1"/>
</dbReference>
<reference evidence="15" key="2">
    <citation type="journal article" date="2021" name="PeerJ">
        <title>Extensive microbial diversity within the chicken gut microbiome revealed by metagenomics and culture.</title>
        <authorList>
            <person name="Gilroy R."/>
            <person name="Ravi A."/>
            <person name="Getino M."/>
            <person name="Pursley I."/>
            <person name="Horton D.L."/>
            <person name="Alikhan N.F."/>
            <person name="Baker D."/>
            <person name="Gharbi K."/>
            <person name="Hall N."/>
            <person name="Watson M."/>
            <person name="Adriaenssens E.M."/>
            <person name="Foster-Nyarko E."/>
            <person name="Jarju S."/>
            <person name="Secka A."/>
            <person name="Antonio M."/>
            <person name="Oren A."/>
            <person name="Chaudhuri R.R."/>
            <person name="La Ragione R."/>
            <person name="Hildebrand F."/>
            <person name="Pallen M.J."/>
        </authorList>
    </citation>
    <scope>NUCLEOTIDE SEQUENCE</scope>
    <source>
        <strain evidence="15">C6-149</strain>
    </source>
</reference>
<feature type="binding site" evidence="13">
    <location>
        <position position="99"/>
    </location>
    <ligand>
        <name>Mg(2+)</name>
        <dbReference type="ChEBI" id="CHEBI:18420"/>
    </ligand>
</feature>
<comment type="subcellular location">
    <subcellularLocation>
        <location evidence="1 13">Cytoplasm</location>
    </subcellularLocation>
</comment>
<dbReference type="GO" id="GO:0008821">
    <property type="term" value="F:crossover junction DNA endonuclease activity"/>
    <property type="evidence" value="ECO:0007669"/>
    <property type="project" value="UniProtKB-EC"/>
</dbReference>
<dbReference type="GO" id="GO:0006281">
    <property type="term" value="P:DNA repair"/>
    <property type="evidence" value="ECO:0007669"/>
    <property type="project" value="UniProtKB-UniRule"/>
</dbReference>
<keyword evidence="8 13" id="KW-0460">Magnesium</keyword>
<reference evidence="15" key="1">
    <citation type="submission" date="2020-10" db="EMBL/GenBank/DDBJ databases">
        <authorList>
            <person name="Gilroy R."/>
        </authorList>
    </citation>
    <scope>NUCLEOTIDE SEQUENCE</scope>
    <source>
        <strain evidence="15">C6-149</strain>
    </source>
</reference>
<dbReference type="NCBIfam" id="TIGR00648">
    <property type="entry name" value="recU"/>
    <property type="match status" value="1"/>
</dbReference>
<keyword evidence="4 13" id="KW-0479">Metal-binding</keyword>
<proteinExistence type="inferred from homology"/>
<evidence type="ECO:0000256" key="6">
    <source>
        <dbReference type="ARBA" id="ARBA00022763"/>
    </source>
</evidence>
<keyword evidence="6 13" id="KW-0227">DNA damage</keyword>
<protein>
    <recommendedName>
        <fullName evidence="12 13">Holliday junction resolvase RecU</fullName>
        <ecNumber evidence="13 14">3.1.21.10</ecNumber>
    </recommendedName>
    <alternativeName>
        <fullName evidence="13">Recombination protein U homolog</fullName>
    </alternativeName>
</protein>
<name>A0A9D9E6K8_9LACO</name>
<sequence length="203" mass="23420">MTINYPGGKPFIQTTKSNEKKFSMTHSNRGMSLENEINLSNQFYLNNHIAVIHKKPTPIQIVNVDYPKRAAAKITEAYFKQPSTTDYNGVFKGKYIDFDAKETKNKTSFPLHNIHEHQINHLKECINVGGVGFFIIRFTSNKNKETYVVPAKYIFKYWDNQLNGSKSIKKDFLMNNGYLIPQKLNPVLPYLSAVDQMLTDNNY</sequence>
<evidence type="ECO:0000256" key="7">
    <source>
        <dbReference type="ARBA" id="ARBA00022801"/>
    </source>
</evidence>
<keyword evidence="10 13" id="KW-0234">DNA repair</keyword>
<dbReference type="Proteomes" id="UP000823614">
    <property type="component" value="Unassembled WGS sequence"/>
</dbReference>
<dbReference type="Gene3D" id="3.40.1350.10">
    <property type="match status" value="1"/>
</dbReference>
<keyword evidence="9 13" id="KW-0233">DNA recombination</keyword>
<dbReference type="InterPro" id="IPR004612">
    <property type="entry name" value="Resolv_RecU"/>
</dbReference>
<evidence type="ECO:0000256" key="2">
    <source>
        <dbReference type="ARBA" id="ARBA00022490"/>
    </source>
</evidence>
<evidence type="ECO:0000256" key="13">
    <source>
        <dbReference type="HAMAP-Rule" id="MF_00130"/>
    </source>
</evidence>
<evidence type="ECO:0000256" key="12">
    <source>
        <dbReference type="ARBA" id="ARBA00029523"/>
    </source>
</evidence>
<comment type="similarity">
    <text evidence="11 13">Belongs to the RecU family.</text>
</comment>
<dbReference type="InterPro" id="IPR011856">
    <property type="entry name" value="tRNA_endonuc-like_dom_sf"/>
</dbReference>
<dbReference type="GO" id="GO:0005737">
    <property type="term" value="C:cytoplasm"/>
    <property type="evidence" value="ECO:0007669"/>
    <property type="project" value="UniProtKB-SubCell"/>
</dbReference>
<evidence type="ECO:0000256" key="8">
    <source>
        <dbReference type="ARBA" id="ARBA00022842"/>
    </source>
</evidence>
<dbReference type="InterPro" id="IPR011335">
    <property type="entry name" value="Restrct_endonuc-II-like"/>
</dbReference>
<comment type="catalytic activity">
    <reaction evidence="13">
        <text>Endonucleolytic cleavage at a junction such as a reciprocal single-stranded crossover between two homologous DNA duplexes (Holliday junction).</text>
        <dbReference type="EC" id="3.1.21.10"/>
    </reaction>
</comment>
<feature type="site" description="Transition state stabilizer" evidence="13">
    <location>
        <position position="101"/>
    </location>
</feature>
<dbReference type="SUPFAM" id="SSF52980">
    <property type="entry name" value="Restriction endonuclease-like"/>
    <property type="match status" value="1"/>
</dbReference>
<keyword evidence="3 13" id="KW-0540">Nuclease</keyword>
<evidence type="ECO:0000256" key="3">
    <source>
        <dbReference type="ARBA" id="ARBA00022722"/>
    </source>
</evidence>
<dbReference type="HAMAP" id="MF_00130">
    <property type="entry name" value="RecU"/>
    <property type="match status" value="1"/>
</dbReference>